<dbReference type="EMBL" id="MAAO01000007">
    <property type="protein sequence ID" value="OUR95778.1"/>
    <property type="molecule type" value="Genomic_DNA"/>
</dbReference>
<comment type="similarity">
    <text evidence="3">Belongs to the acetyltransferase family. RimJ subfamily.</text>
</comment>
<dbReference type="InterPro" id="IPR016181">
    <property type="entry name" value="Acyl_CoA_acyltransferase"/>
</dbReference>
<dbReference type="AlphaFoldDB" id="A0A1Y5F5E2"/>
<evidence type="ECO:0000259" key="4">
    <source>
        <dbReference type="PROSITE" id="PS51186"/>
    </source>
</evidence>
<sequence>MEFLKNGLWIREIRQDDFASIHEISSQIEVCRYQAWGPNSEDDTKEYIKSSIAEQDMSNRSCFNFVVESVSEKRVLGTCAIFLKENDVGEIGFSLGEKSWGQGFGTIIAKTLRDAAIELMNVKKVIATCDILNKGSNALLQKVGFEKVKIVEKHMKIKGRDRDTVFYEYKK</sequence>
<dbReference type="Gene3D" id="3.40.630.30">
    <property type="match status" value="1"/>
</dbReference>
<dbReference type="PANTHER" id="PTHR43792">
    <property type="entry name" value="GNAT FAMILY, PUTATIVE (AFU_ORTHOLOGUE AFUA_3G00765)-RELATED-RELATED"/>
    <property type="match status" value="1"/>
</dbReference>
<protein>
    <recommendedName>
        <fullName evidence="4">N-acetyltransferase domain-containing protein</fullName>
    </recommendedName>
</protein>
<keyword evidence="1" id="KW-0808">Transferase</keyword>
<dbReference type="InterPro" id="IPR000182">
    <property type="entry name" value="GNAT_dom"/>
</dbReference>
<feature type="domain" description="N-acetyltransferase" evidence="4">
    <location>
        <begin position="8"/>
        <end position="171"/>
    </location>
</feature>
<dbReference type="InterPro" id="IPR051531">
    <property type="entry name" value="N-acetyltransferase"/>
</dbReference>
<reference evidence="6" key="1">
    <citation type="journal article" date="2017" name="Proc. Natl. Acad. Sci. U.S.A.">
        <title>Simulation of Deepwater Horizon oil plume reveals substrate specialization within a complex community of hydrocarbon-degraders.</title>
        <authorList>
            <person name="Hu P."/>
            <person name="Dubinsky E.A."/>
            <person name="Probst A.J."/>
            <person name="Wang J."/>
            <person name="Sieber C.M.K."/>
            <person name="Tom L.M."/>
            <person name="Gardinali P."/>
            <person name="Banfield J.F."/>
            <person name="Atlas R.M."/>
            <person name="Andersen G.L."/>
        </authorList>
    </citation>
    <scope>NUCLEOTIDE SEQUENCE [LARGE SCALE GENOMIC DNA]</scope>
</reference>
<proteinExistence type="inferred from homology"/>
<dbReference type="PANTHER" id="PTHR43792:SF8">
    <property type="entry name" value="[RIBOSOMAL PROTEIN US5]-ALANINE N-ACETYLTRANSFERASE"/>
    <property type="match status" value="1"/>
</dbReference>
<evidence type="ECO:0000256" key="2">
    <source>
        <dbReference type="ARBA" id="ARBA00023315"/>
    </source>
</evidence>
<evidence type="ECO:0000313" key="5">
    <source>
        <dbReference type="EMBL" id="OUR95778.1"/>
    </source>
</evidence>
<dbReference type="SUPFAM" id="SSF55729">
    <property type="entry name" value="Acyl-CoA N-acyltransferases (Nat)"/>
    <property type="match status" value="1"/>
</dbReference>
<dbReference type="Proteomes" id="UP000196531">
    <property type="component" value="Unassembled WGS sequence"/>
</dbReference>
<organism evidence="5 6">
    <name type="scientific">Halobacteriovorax marinus</name>
    <dbReference type="NCBI Taxonomy" id="97084"/>
    <lineage>
        <taxon>Bacteria</taxon>
        <taxon>Pseudomonadati</taxon>
        <taxon>Bdellovibrionota</taxon>
        <taxon>Bacteriovoracia</taxon>
        <taxon>Bacteriovoracales</taxon>
        <taxon>Halobacteriovoraceae</taxon>
        <taxon>Halobacteriovorax</taxon>
    </lineage>
</organism>
<gene>
    <name evidence="5" type="ORF">A9Q84_14850</name>
</gene>
<evidence type="ECO:0000256" key="3">
    <source>
        <dbReference type="ARBA" id="ARBA00038502"/>
    </source>
</evidence>
<name>A0A1Y5F5E2_9BACT</name>
<dbReference type="PROSITE" id="PS51186">
    <property type="entry name" value="GNAT"/>
    <property type="match status" value="1"/>
</dbReference>
<dbReference type="GO" id="GO:0016747">
    <property type="term" value="F:acyltransferase activity, transferring groups other than amino-acyl groups"/>
    <property type="evidence" value="ECO:0007669"/>
    <property type="project" value="InterPro"/>
</dbReference>
<dbReference type="Pfam" id="PF13302">
    <property type="entry name" value="Acetyltransf_3"/>
    <property type="match status" value="1"/>
</dbReference>
<evidence type="ECO:0000313" key="6">
    <source>
        <dbReference type="Proteomes" id="UP000196531"/>
    </source>
</evidence>
<keyword evidence="2" id="KW-0012">Acyltransferase</keyword>
<comment type="caution">
    <text evidence="5">The sequence shown here is derived from an EMBL/GenBank/DDBJ whole genome shotgun (WGS) entry which is preliminary data.</text>
</comment>
<accession>A0A1Y5F5E2</accession>
<evidence type="ECO:0000256" key="1">
    <source>
        <dbReference type="ARBA" id="ARBA00022679"/>
    </source>
</evidence>